<protein>
    <submittedName>
        <fullName evidence="1">Uncharacterized protein</fullName>
    </submittedName>
</protein>
<dbReference type="EMBL" id="BK015442">
    <property type="protein sequence ID" value="DAE06841.1"/>
    <property type="molecule type" value="Genomic_DNA"/>
</dbReference>
<name>A0A8S5PK98_9CAUD</name>
<accession>A0A8S5PK98</accession>
<reference evidence="1" key="1">
    <citation type="journal article" date="2021" name="Proc. Natl. Acad. Sci. U.S.A.">
        <title>A Catalog of Tens of Thousands of Viruses from Human Metagenomes Reveals Hidden Associations with Chronic Diseases.</title>
        <authorList>
            <person name="Tisza M.J."/>
            <person name="Buck C.B."/>
        </authorList>
    </citation>
    <scope>NUCLEOTIDE SEQUENCE</scope>
    <source>
        <strain evidence="1">CtXBp18</strain>
    </source>
</reference>
<proteinExistence type="predicted"/>
<organism evidence="1">
    <name type="scientific">Siphoviridae sp. ctXBp18</name>
    <dbReference type="NCBI Taxonomy" id="2825541"/>
    <lineage>
        <taxon>Viruses</taxon>
        <taxon>Duplodnaviria</taxon>
        <taxon>Heunggongvirae</taxon>
        <taxon>Uroviricota</taxon>
        <taxon>Caudoviricetes</taxon>
    </lineage>
</organism>
<sequence>MAENLTIEERVTALENAAKYKLRYSGEQIDSFFDVLAARGFEHGRESFTIKKGATVASQRVTLNIPNATANTRVLATVSYVYSTGQVAAMNVCCFLEYLAGTGYRCYVTNGRYKQSGGAQEGYLPTGTYHVDWLVIGR</sequence>
<evidence type="ECO:0000313" key="1">
    <source>
        <dbReference type="EMBL" id="DAE06841.1"/>
    </source>
</evidence>